<dbReference type="EMBL" id="JAFKCZ010000005">
    <property type="protein sequence ID" value="MBN7796562.1"/>
    <property type="molecule type" value="Genomic_DNA"/>
</dbReference>
<dbReference type="InterPro" id="IPR029045">
    <property type="entry name" value="ClpP/crotonase-like_dom_sf"/>
</dbReference>
<comment type="caution">
    <text evidence="3">The sequence shown here is derived from an EMBL/GenBank/DDBJ whole genome shotgun (WGS) entry which is preliminary data.</text>
</comment>
<dbReference type="CDD" id="cd06558">
    <property type="entry name" value="crotonase-like"/>
    <property type="match status" value="1"/>
</dbReference>
<dbReference type="GO" id="GO:0006635">
    <property type="term" value="P:fatty acid beta-oxidation"/>
    <property type="evidence" value="ECO:0007669"/>
    <property type="project" value="TreeGrafter"/>
</dbReference>
<evidence type="ECO:0000313" key="4">
    <source>
        <dbReference type="Proteomes" id="UP000664303"/>
    </source>
</evidence>
<dbReference type="GO" id="GO:0016829">
    <property type="term" value="F:lyase activity"/>
    <property type="evidence" value="ECO:0007669"/>
    <property type="project" value="UniProtKB-KW"/>
</dbReference>
<dbReference type="Gene3D" id="3.90.226.10">
    <property type="entry name" value="2-enoyl-CoA Hydratase, Chain A, domain 1"/>
    <property type="match status" value="1"/>
</dbReference>
<reference evidence="3" key="1">
    <citation type="submission" date="2021-02" db="EMBL/GenBank/DDBJ databases">
        <title>PHA producing bacteria isolated from coastal sediment in Guangdong, Shenzhen.</title>
        <authorList>
            <person name="Zheng W."/>
            <person name="Yu S."/>
            <person name="Huang Y."/>
        </authorList>
    </citation>
    <scope>NUCLEOTIDE SEQUENCE</scope>
    <source>
        <strain evidence="3">TN14-10</strain>
    </source>
</reference>
<dbReference type="Pfam" id="PF00378">
    <property type="entry name" value="ECH_1"/>
    <property type="match status" value="1"/>
</dbReference>
<proteinExistence type="inferred from homology"/>
<dbReference type="RefSeq" id="WP_206560005.1">
    <property type="nucleotide sequence ID" value="NZ_JAFKCZ010000005.1"/>
</dbReference>
<dbReference type="InterPro" id="IPR001753">
    <property type="entry name" value="Enoyl-CoA_hydra/iso"/>
</dbReference>
<dbReference type="Gene3D" id="1.10.12.10">
    <property type="entry name" value="Lyase 2-enoyl-coa Hydratase, Chain A, domain 2"/>
    <property type="match status" value="1"/>
</dbReference>
<dbReference type="PANTHER" id="PTHR11941">
    <property type="entry name" value="ENOYL-COA HYDRATASE-RELATED"/>
    <property type="match status" value="1"/>
</dbReference>
<dbReference type="InterPro" id="IPR014748">
    <property type="entry name" value="Enoyl-CoA_hydra_C"/>
</dbReference>
<accession>A0A939IM23</accession>
<dbReference type="PANTHER" id="PTHR11941:SF54">
    <property type="entry name" value="ENOYL-COA HYDRATASE, MITOCHONDRIAL"/>
    <property type="match status" value="1"/>
</dbReference>
<keyword evidence="2" id="KW-0456">Lyase</keyword>
<evidence type="ECO:0000313" key="3">
    <source>
        <dbReference type="EMBL" id="MBN7796562.1"/>
    </source>
</evidence>
<evidence type="ECO:0000256" key="2">
    <source>
        <dbReference type="ARBA" id="ARBA00023239"/>
    </source>
</evidence>
<gene>
    <name evidence="3" type="ORF">JYP50_08170</name>
</gene>
<dbReference type="AlphaFoldDB" id="A0A939IM23"/>
<dbReference type="SUPFAM" id="SSF52096">
    <property type="entry name" value="ClpP/crotonase"/>
    <property type="match status" value="1"/>
</dbReference>
<dbReference type="Proteomes" id="UP000664303">
    <property type="component" value="Unassembled WGS sequence"/>
</dbReference>
<sequence>MPVVTYELQDHVALITLNRPEAMNTFNPDMYRAFNAATARFRDDDAAWVAVIAAAGDRAFSAGVDIKALDALAASADDPGALAQTFDIELEGEYFCDKPILAAIQGYCIGEGLSMALGCDLRIAGEGARFALPESRVGLPTINAAMHGARIMGTANALELLLLGEQRDAEWARRTGLVNRVVPDDQVLDETLAWARKIAALSPLANRITKDMAARGHSRGFAESAALGARRRDALLASHDAAEGRRAFLEKRAPKFIGA</sequence>
<evidence type="ECO:0000256" key="1">
    <source>
        <dbReference type="ARBA" id="ARBA00005254"/>
    </source>
</evidence>
<organism evidence="3 4">
    <name type="scientific">Parahaliea mediterranea</name>
    <dbReference type="NCBI Taxonomy" id="651086"/>
    <lineage>
        <taxon>Bacteria</taxon>
        <taxon>Pseudomonadati</taxon>
        <taxon>Pseudomonadota</taxon>
        <taxon>Gammaproteobacteria</taxon>
        <taxon>Cellvibrionales</taxon>
        <taxon>Halieaceae</taxon>
        <taxon>Parahaliea</taxon>
    </lineage>
</organism>
<keyword evidence="4" id="KW-1185">Reference proteome</keyword>
<protein>
    <submittedName>
        <fullName evidence="3">Enoyl-CoA hydratase/isomerase family protein</fullName>
    </submittedName>
</protein>
<name>A0A939IM23_9GAMM</name>
<comment type="similarity">
    <text evidence="1">Belongs to the enoyl-CoA hydratase/isomerase family.</text>
</comment>